<feature type="compositionally biased region" description="Low complexity" evidence="1">
    <location>
        <begin position="600"/>
        <end position="622"/>
    </location>
</feature>
<comment type="caution">
    <text evidence="2">The sequence shown here is derived from an EMBL/GenBank/DDBJ whole genome shotgun (WGS) entry which is preliminary data.</text>
</comment>
<feature type="region of interest" description="Disordered" evidence="1">
    <location>
        <begin position="274"/>
        <end position="311"/>
    </location>
</feature>
<name>A0A9P4MUV9_9PLEO</name>
<accession>A0A9P4MUV9</accession>
<evidence type="ECO:0000256" key="1">
    <source>
        <dbReference type="SAM" id="MobiDB-lite"/>
    </source>
</evidence>
<reference evidence="2" key="1">
    <citation type="journal article" date="2020" name="Stud. Mycol.">
        <title>101 Dothideomycetes genomes: a test case for predicting lifestyles and emergence of pathogens.</title>
        <authorList>
            <person name="Haridas S."/>
            <person name="Albert R."/>
            <person name="Binder M."/>
            <person name="Bloem J."/>
            <person name="Labutti K."/>
            <person name="Salamov A."/>
            <person name="Andreopoulos B."/>
            <person name="Baker S."/>
            <person name="Barry K."/>
            <person name="Bills G."/>
            <person name="Bluhm B."/>
            <person name="Cannon C."/>
            <person name="Castanera R."/>
            <person name="Culley D."/>
            <person name="Daum C."/>
            <person name="Ezra D."/>
            <person name="Gonzalez J."/>
            <person name="Henrissat B."/>
            <person name="Kuo A."/>
            <person name="Liang C."/>
            <person name="Lipzen A."/>
            <person name="Lutzoni F."/>
            <person name="Magnuson J."/>
            <person name="Mondo S."/>
            <person name="Nolan M."/>
            <person name="Ohm R."/>
            <person name="Pangilinan J."/>
            <person name="Park H.-J."/>
            <person name="Ramirez L."/>
            <person name="Alfaro M."/>
            <person name="Sun H."/>
            <person name="Tritt A."/>
            <person name="Yoshinaga Y."/>
            <person name="Zwiers L.-H."/>
            <person name="Turgeon B."/>
            <person name="Goodwin S."/>
            <person name="Spatafora J."/>
            <person name="Crous P."/>
            <person name="Grigoriev I."/>
        </authorList>
    </citation>
    <scope>NUCLEOTIDE SEQUENCE</scope>
    <source>
        <strain evidence="2">ATCC 74209</strain>
    </source>
</reference>
<dbReference type="Proteomes" id="UP000799536">
    <property type="component" value="Unassembled WGS sequence"/>
</dbReference>
<feature type="region of interest" description="Disordered" evidence="1">
    <location>
        <begin position="1"/>
        <end position="112"/>
    </location>
</feature>
<feature type="compositionally biased region" description="Basic and acidic residues" evidence="1">
    <location>
        <begin position="277"/>
        <end position="288"/>
    </location>
</feature>
<feature type="compositionally biased region" description="Basic and acidic residues" evidence="1">
    <location>
        <begin position="356"/>
        <end position="374"/>
    </location>
</feature>
<feature type="compositionally biased region" description="Polar residues" evidence="1">
    <location>
        <begin position="580"/>
        <end position="589"/>
    </location>
</feature>
<feature type="compositionally biased region" description="Basic residues" evidence="1">
    <location>
        <begin position="18"/>
        <end position="30"/>
    </location>
</feature>
<feature type="compositionally biased region" description="Basic and acidic residues" evidence="1">
    <location>
        <begin position="383"/>
        <end position="402"/>
    </location>
</feature>
<protein>
    <submittedName>
        <fullName evidence="2">Uncharacterized protein</fullName>
    </submittedName>
</protein>
<gene>
    <name evidence="2" type="ORF">GQ43DRAFT_432442</name>
</gene>
<organism evidence="2 3">
    <name type="scientific">Delitschia confertaspora ATCC 74209</name>
    <dbReference type="NCBI Taxonomy" id="1513339"/>
    <lineage>
        <taxon>Eukaryota</taxon>
        <taxon>Fungi</taxon>
        <taxon>Dikarya</taxon>
        <taxon>Ascomycota</taxon>
        <taxon>Pezizomycotina</taxon>
        <taxon>Dothideomycetes</taxon>
        <taxon>Pleosporomycetidae</taxon>
        <taxon>Pleosporales</taxon>
        <taxon>Delitschiaceae</taxon>
        <taxon>Delitschia</taxon>
    </lineage>
</organism>
<keyword evidence="3" id="KW-1185">Reference proteome</keyword>
<feature type="compositionally biased region" description="Polar residues" evidence="1">
    <location>
        <begin position="344"/>
        <end position="355"/>
    </location>
</feature>
<dbReference type="EMBL" id="ML994018">
    <property type="protein sequence ID" value="KAF2200528.1"/>
    <property type="molecule type" value="Genomic_DNA"/>
</dbReference>
<feature type="compositionally biased region" description="Low complexity" evidence="1">
    <location>
        <begin position="96"/>
        <end position="111"/>
    </location>
</feature>
<evidence type="ECO:0000313" key="3">
    <source>
        <dbReference type="Proteomes" id="UP000799536"/>
    </source>
</evidence>
<evidence type="ECO:0000313" key="2">
    <source>
        <dbReference type="EMBL" id="KAF2200528.1"/>
    </source>
</evidence>
<feature type="region of interest" description="Disordered" evidence="1">
    <location>
        <begin position="758"/>
        <end position="778"/>
    </location>
</feature>
<dbReference type="AlphaFoldDB" id="A0A9P4MUV9"/>
<feature type="compositionally biased region" description="Polar residues" evidence="1">
    <location>
        <begin position="55"/>
        <end position="82"/>
    </location>
</feature>
<sequence>MASYYGVPNTYLPVKTNRLQKPRPVSKGRSRATAPTVASLNRAKSLSKDGGNIPSLPQLQGRQPWQSPHQLTRSKSTPNLSQGRRRIHPNTEEIPSRNTSHSSSTGASQSTAHDDEIFVTQQRPRPQSLFFAYPSAPEPKENSPSSSIEYTTSAASVSHNTARITSVTNEYSRNLFRKPVGPSQYSSLPWPVKVAEEETGNNTIAIAQPSGADSEIRDYYKEYYNSSNYDSSQQHMYPFDEKYPLENQASLNGISEIMKDPQESGPREWVRLAAASESERRERRDRQAIPKSNASTLVPLSRASGPPALHPGHARFMTAQQQLLRNSRTLDPDRVDSLLENRLLHSQRNMPNDVNKSTERSNNHTDGEIKEHDMNSYGQLGFWKEESSSSEHRPDTSDDSFRSTRTSNEDPEQTLQASPLSIKEPRLTSEYTPTALSIKYPPMSPYPKPQQHHTLRSSPLGERFESGTLPPERQFHLTGPSQLQFDRTYSHRPRPTPEVPSTDQAVLSWEPPPPSSSMSRPNRQQYTLPESSPGPQPEVLTTDEAVRLLEPIEPWSGAVWSPPSRPKSLNLPAERVFPLATNSQPTASLPTPPQTRTRSKSVSSQRSLTSSKSTKSAKSTKSVPFTKQLPLKSALSSKSRHPHPAILNEHLKAIASLTAPASPPDHKMTPECEALLREQEKKLDEKLRRQRVAREREERLELYRQLSREKGRISGQGLNWPTANLSSSITSRSRRGVGYQDYYLSPVPMQRDILAPDSVSLSSAKGKPARRRKEERQVLKLERRGKCTQTEGEKLRKERVGKKRAKQEKRGWGCGLFDF</sequence>
<feature type="region of interest" description="Disordered" evidence="1">
    <location>
        <begin position="580"/>
        <end position="625"/>
    </location>
</feature>
<proteinExistence type="predicted"/>
<feature type="region of interest" description="Disordered" evidence="1">
    <location>
        <begin position="341"/>
        <end position="542"/>
    </location>
</feature>